<dbReference type="InterPro" id="IPR001173">
    <property type="entry name" value="Glyco_trans_2-like"/>
</dbReference>
<name>A0AAJ4NMX8_9GAMM</name>
<evidence type="ECO:0000313" key="3">
    <source>
        <dbReference type="Proteomes" id="UP000683421"/>
    </source>
</evidence>
<dbReference type="Proteomes" id="UP000683421">
    <property type="component" value="Chromosome"/>
</dbReference>
<reference evidence="2 3" key="1">
    <citation type="submission" date="2021-06" db="EMBL/GenBank/DDBJ databases">
        <title>Ulceroglandular infection and bacteremia caused by Francisella salimarina in an immunocompromised patient, France.</title>
        <authorList>
            <person name="Hennebique A."/>
            <person name="Caspar Y."/>
            <person name="Maurin M."/>
            <person name="Boisset S."/>
            <person name="Pelloux I."/>
            <person name="Gallego-Hernanz M.P."/>
            <person name="Burucoa C."/>
            <person name="Cazenave-Roblot F."/>
            <person name="Plouzeau C."/>
            <person name="Rammaert B."/>
        </authorList>
    </citation>
    <scope>NUCLEOTIDE SEQUENCE [LARGE SCALE GENOMIC DNA]</scope>
    <source>
        <strain evidence="2 3">CHUGA-F75</strain>
    </source>
</reference>
<dbReference type="CDD" id="cd06433">
    <property type="entry name" value="GT_2_WfgS_like"/>
    <property type="match status" value="1"/>
</dbReference>
<feature type="domain" description="Glycosyltransferase 2-like" evidence="1">
    <location>
        <begin position="11"/>
        <end position="146"/>
    </location>
</feature>
<dbReference type="KEGG" id="fsr:KQR59_06205"/>
<dbReference type="AlphaFoldDB" id="A0AAJ4NMX8"/>
<dbReference type="InterPro" id="IPR050834">
    <property type="entry name" value="Glycosyltransf_2"/>
</dbReference>
<dbReference type="Pfam" id="PF00535">
    <property type="entry name" value="Glycos_transf_2"/>
    <property type="match status" value="1"/>
</dbReference>
<evidence type="ECO:0000259" key="1">
    <source>
        <dbReference type="Pfam" id="PF00535"/>
    </source>
</evidence>
<accession>A0AAJ4NMX8</accession>
<organism evidence="2 3">
    <name type="scientific">Francisella salimarina</name>
    <dbReference type="NCBI Taxonomy" id="2599927"/>
    <lineage>
        <taxon>Bacteria</taxon>
        <taxon>Pseudomonadati</taxon>
        <taxon>Pseudomonadota</taxon>
        <taxon>Gammaproteobacteria</taxon>
        <taxon>Thiotrichales</taxon>
        <taxon>Francisellaceae</taxon>
        <taxon>Francisella</taxon>
    </lineage>
</organism>
<evidence type="ECO:0000313" key="2">
    <source>
        <dbReference type="EMBL" id="QWU98702.1"/>
    </source>
</evidence>
<sequence>MVDNNGYLKFSVITVCYNSEKTIQRALQSIKDQTYKNIEYIIIDGGSTDRTLEIINQYSDIVDILVSEPDNGIYDAMNKGAMLATGDYIGFLNSDDYYTKAIFEEYSMHLKNSNYDYIYSNTYFFKNSEKKYIKAESKITKKAYQYMPMSHMSLFVKSHFVKNIKFDTSLNIAADLDFFNRLILQTDKSIFIDNGFSYFYMGGISSTAIIERFRESKEVAIRYKKNILFTNAFYFYKTYRVFIYNAFGNTKIYKALKILLKKGR</sequence>
<gene>
    <name evidence="2" type="ORF">KQR59_06205</name>
</gene>
<proteinExistence type="predicted"/>
<dbReference type="RefSeq" id="WP_216691841.1">
    <property type="nucleotide sequence ID" value="NZ_CP076680.1"/>
</dbReference>
<keyword evidence="3" id="KW-1185">Reference proteome</keyword>
<dbReference type="PANTHER" id="PTHR43685">
    <property type="entry name" value="GLYCOSYLTRANSFERASE"/>
    <property type="match status" value="1"/>
</dbReference>
<dbReference type="EMBL" id="CP076680">
    <property type="protein sequence ID" value="QWU98702.1"/>
    <property type="molecule type" value="Genomic_DNA"/>
</dbReference>
<protein>
    <submittedName>
        <fullName evidence="2">Glycosyltransferase</fullName>
    </submittedName>
</protein>
<dbReference type="PANTHER" id="PTHR43685:SF2">
    <property type="entry name" value="GLYCOSYLTRANSFERASE 2-LIKE DOMAIN-CONTAINING PROTEIN"/>
    <property type="match status" value="1"/>
</dbReference>